<evidence type="ECO:0000313" key="2">
    <source>
        <dbReference type="Proteomes" id="UP000092420"/>
    </source>
</evidence>
<dbReference type="Proteomes" id="UP000092420">
    <property type="component" value="Unassembled WGS sequence"/>
</dbReference>
<dbReference type="AlphaFoldDB" id="A0A150JDF1"/>
<proteinExistence type="predicted"/>
<organism evidence="1 2">
    <name type="scientific">Candidatus Methanofastidiosum methylothiophilum</name>
    <dbReference type="NCBI Taxonomy" id="1705564"/>
    <lineage>
        <taxon>Archaea</taxon>
        <taxon>Methanobacteriati</taxon>
        <taxon>Methanobacteriota</taxon>
        <taxon>Stenosarchaea group</taxon>
        <taxon>Candidatus Methanofastidiosia</taxon>
        <taxon>Candidatus Methanofastidiosales</taxon>
        <taxon>Candidatus Methanofastidiosaceae</taxon>
        <taxon>Candidatus Methanofastidiosum</taxon>
    </lineage>
</organism>
<accession>A0A150JIP0</accession>
<sequence length="87" mass="10282">MGMKKRNKERMDVGILDLLMIHSGKELTASEISKSVDLGHCQVVQFLKILRKHKDEKRPYTKYFSMRQIPNSVTHINQWVYAYDENN</sequence>
<comment type="caution">
    <text evidence="1">The sequence shown here is derived from an EMBL/GenBank/DDBJ whole genome shotgun (WGS) entry which is preliminary data.</text>
</comment>
<reference evidence="1 2" key="1">
    <citation type="journal article" date="2016" name="ISME J.">
        <title>Chasing the elusive Euryarchaeota class WSA2: genomes reveal a uniquely fastidious methyl-reducing methanogen.</title>
        <authorList>
            <person name="Nobu M.K."/>
            <person name="Narihiro T."/>
            <person name="Kuroda K."/>
            <person name="Mei R."/>
            <person name="Liu W.T."/>
        </authorList>
    </citation>
    <scope>NUCLEOTIDE SEQUENCE [LARGE SCALE GENOMIC DNA]</scope>
    <source>
        <strain evidence="1">ADurb1013_Bin02101</strain>
    </source>
</reference>
<name>A0A150JDF1_9EURY</name>
<evidence type="ECO:0000313" key="1">
    <source>
        <dbReference type="EMBL" id="KYC55263.1"/>
    </source>
</evidence>
<dbReference type="EMBL" id="LNJB01000002">
    <property type="protein sequence ID" value="KYC55263.1"/>
    <property type="molecule type" value="Genomic_DNA"/>
</dbReference>
<protein>
    <submittedName>
        <fullName evidence="1">Uncharacterized protein</fullName>
    </submittedName>
</protein>
<accession>A0A150JDF1</accession>
<gene>
    <name evidence="1" type="ORF">AN188_00246</name>
</gene>